<evidence type="ECO:0000313" key="1">
    <source>
        <dbReference type="EMBL" id="CCD54273.1"/>
    </source>
</evidence>
<protein>
    <submittedName>
        <fullName evidence="1">Uncharacterized protein</fullName>
    </submittedName>
</protein>
<dbReference type="Proteomes" id="UP000008177">
    <property type="component" value="Unplaced contigs"/>
</dbReference>
<dbReference type="HOGENOM" id="CLU_3142923_0_0_1"/>
<dbReference type="EMBL" id="FQ790350">
    <property type="protein sequence ID" value="CCD54273.1"/>
    <property type="molecule type" value="Genomic_DNA"/>
</dbReference>
<dbReference type="InParanoid" id="G2YRM5"/>
<accession>G2YRM5</accession>
<reference evidence="2" key="1">
    <citation type="journal article" date="2011" name="PLoS Genet.">
        <title>Genomic analysis of the necrotrophic fungal pathogens Sclerotinia sclerotiorum and Botrytis cinerea.</title>
        <authorList>
            <person name="Amselem J."/>
            <person name="Cuomo C.A."/>
            <person name="van Kan J.A."/>
            <person name="Viaud M."/>
            <person name="Benito E.P."/>
            <person name="Couloux A."/>
            <person name="Coutinho P.M."/>
            <person name="de Vries R.P."/>
            <person name="Dyer P.S."/>
            <person name="Fillinger S."/>
            <person name="Fournier E."/>
            <person name="Gout L."/>
            <person name="Hahn M."/>
            <person name="Kohn L."/>
            <person name="Lapalu N."/>
            <person name="Plummer K.M."/>
            <person name="Pradier J.M."/>
            <person name="Quevillon E."/>
            <person name="Sharon A."/>
            <person name="Simon A."/>
            <person name="ten Have A."/>
            <person name="Tudzynski B."/>
            <person name="Tudzynski P."/>
            <person name="Wincker P."/>
            <person name="Andrew M."/>
            <person name="Anthouard V."/>
            <person name="Beever R.E."/>
            <person name="Beffa R."/>
            <person name="Benoit I."/>
            <person name="Bouzid O."/>
            <person name="Brault B."/>
            <person name="Chen Z."/>
            <person name="Choquer M."/>
            <person name="Collemare J."/>
            <person name="Cotton P."/>
            <person name="Danchin E.G."/>
            <person name="Da Silva C."/>
            <person name="Gautier A."/>
            <person name="Giraud C."/>
            <person name="Giraud T."/>
            <person name="Gonzalez C."/>
            <person name="Grossetete S."/>
            <person name="Guldener U."/>
            <person name="Henrissat B."/>
            <person name="Howlett B.J."/>
            <person name="Kodira C."/>
            <person name="Kretschmer M."/>
            <person name="Lappartient A."/>
            <person name="Leroch M."/>
            <person name="Levis C."/>
            <person name="Mauceli E."/>
            <person name="Neuveglise C."/>
            <person name="Oeser B."/>
            <person name="Pearson M."/>
            <person name="Poulain J."/>
            <person name="Poussereau N."/>
            <person name="Quesneville H."/>
            <person name="Rascle C."/>
            <person name="Schumacher J."/>
            <person name="Segurens B."/>
            <person name="Sexton A."/>
            <person name="Silva E."/>
            <person name="Sirven C."/>
            <person name="Soanes D.M."/>
            <person name="Talbot N.J."/>
            <person name="Templeton M."/>
            <person name="Yandava C."/>
            <person name="Yarden O."/>
            <person name="Zeng Q."/>
            <person name="Rollins J.A."/>
            <person name="Lebrun M.H."/>
            <person name="Dickman M."/>
        </authorList>
    </citation>
    <scope>NUCLEOTIDE SEQUENCE [LARGE SCALE GENOMIC DNA]</scope>
    <source>
        <strain evidence="2">T4</strain>
    </source>
</reference>
<organism evidence="1 2">
    <name type="scientific">Botryotinia fuckeliana (strain T4)</name>
    <name type="common">Noble rot fungus</name>
    <name type="synonym">Botrytis cinerea</name>
    <dbReference type="NCBI Taxonomy" id="999810"/>
    <lineage>
        <taxon>Eukaryota</taxon>
        <taxon>Fungi</taxon>
        <taxon>Dikarya</taxon>
        <taxon>Ascomycota</taxon>
        <taxon>Pezizomycotina</taxon>
        <taxon>Leotiomycetes</taxon>
        <taxon>Helotiales</taxon>
        <taxon>Sclerotiniaceae</taxon>
        <taxon>Botrytis</taxon>
    </lineage>
</organism>
<gene>
    <name evidence="1" type="ORF">BofuT4_uP129730.1</name>
</gene>
<proteinExistence type="predicted"/>
<name>G2YRM5_BOTF4</name>
<evidence type="ECO:0000313" key="2">
    <source>
        <dbReference type="Proteomes" id="UP000008177"/>
    </source>
</evidence>
<dbReference type="AlphaFoldDB" id="G2YRM5"/>
<sequence>MYCFTPCISKIMPGKILQLSASTVILNICTMKLLRKHEQAFDIGYLDSN</sequence>